<reference evidence="2" key="1">
    <citation type="journal article" date="2023" name="Science">
        <title>Genome structures resolve the early diversification of teleost fishes.</title>
        <authorList>
            <person name="Parey E."/>
            <person name="Louis A."/>
            <person name="Montfort J."/>
            <person name="Bouchez O."/>
            <person name="Roques C."/>
            <person name="Iampietro C."/>
            <person name="Lluch J."/>
            <person name="Castinel A."/>
            <person name="Donnadieu C."/>
            <person name="Desvignes T."/>
            <person name="Floi Bucao C."/>
            <person name="Jouanno E."/>
            <person name="Wen M."/>
            <person name="Mejri S."/>
            <person name="Dirks R."/>
            <person name="Jansen H."/>
            <person name="Henkel C."/>
            <person name="Chen W.J."/>
            <person name="Zahm M."/>
            <person name="Cabau C."/>
            <person name="Klopp C."/>
            <person name="Thompson A.W."/>
            <person name="Robinson-Rechavi M."/>
            <person name="Braasch I."/>
            <person name="Lecointre G."/>
            <person name="Bobe J."/>
            <person name="Postlethwait J.H."/>
            <person name="Berthelot C."/>
            <person name="Roest Crollius H."/>
            <person name="Guiguen Y."/>
        </authorList>
    </citation>
    <scope>NUCLEOTIDE SEQUENCE</scope>
    <source>
        <strain evidence="2">WJC10195</strain>
    </source>
</reference>
<keyword evidence="3" id="KW-1185">Reference proteome</keyword>
<dbReference type="EMBL" id="JAINUF010000021">
    <property type="protein sequence ID" value="KAJ8334502.1"/>
    <property type="molecule type" value="Genomic_DNA"/>
</dbReference>
<proteinExistence type="predicted"/>
<accession>A0A9Q1ICE6</accession>
<comment type="caution">
    <text evidence="2">The sequence shown here is derived from an EMBL/GenBank/DDBJ whole genome shotgun (WGS) entry which is preliminary data.</text>
</comment>
<name>A0A9Q1ICE6_SYNKA</name>
<gene>
    <name evidence="2" type="ORF">SKAU_G00401410</name>
</gene>
<sequence>MDCVIPWETHTLIFFPVTFGFRFFQSHPWITKLYSRQNRNSKKWIKSSAAKIHQGPPPTAPQHKGYSELNSCVTQH</sequence>
<dbReference type="Proteomes" id="UP001152622">
    <property type="component" value="Chromosome 21"/>
</dbReference>
<protein>
    <submittedName>
        <fullName evidence="2">Uncharacterized protein</fullName>
    </submittedName>
</protein>
<organism evidence="2 3">
    <name type="scientific">Synaphobranchus kaupii</name>
    <name type="common">Kaup's arrowtooth eel</name>
    <dbReference type="NCBI Taxonomy" id="118154"/>
    <lineage>
        <taxon>Eukaryota</taxon>
        <taxon>Metazoa</taxon>
        <taxon>Chordata</taxon>
        <taxon>Craniata</taxon>
        <taxon>Vertebrata</taxon>
        <taxon>Euteleostomi</taxon>
        <taxon>Actinopterygii</taxon>
        <taxon>Neopterygii</taxon>
        <taxon>Teleostei</taxon>
        <taxon>Anguilliformes</taxon>
        <taxon>Synaphobranchidae</taxon>
        <taxon>Synaphobranchus</taxon>
    </lineage>
</organism>
<evidence type="ECO:0000313" key="2">
    <source>
        <dbReference type="EMBL" id="KAJ8334502.1"/>
    </source>
</evidence>
<evidence type="ECO:0000256" key="1">
    <source>
        <dbReference type="SAM" id="MobiDB-lite"/>
    </source>
</evidence>
<feature type="region of interest" description="Disordered" evidence="1">
    <location>
        <begin position="48"/>
        <end position="76"/>
    </location>
</feature>
<evidence type="ECO:0000313" key="3">
    <source>
        <dbReference type="Proteomes" id="UP001152622"/>
    </source>
</evidence>
<dbReference type="AlphaFoldDB" id="A0A9Q1ICE6"/>